<name>A0A431U1H6_9BACT</name>
<evidence type="ECO:0000313" key="2">
    <source>
        <dbReference type="EMBL" id="RTQ48916.1"/>
    </source>
</evidence>
<dbReference type="AlphaFoldDB" id="A0A431U1H6"/>
<sequence>MHCFHHEHSLGWGTLALLTALLAQSKGRSAFGWFLLSLLLGPLATLLLLLASRRPTRYDRSF</sequence>
<keyword evidence="1" id="KW-0472">Membrane</keyword>
<gene>
    <name evidence="2" type="ORF">EJV47_15080</name>
</gene>
<comment type="caution">
    <text evidence="2">The sequence shown here is derived from an EMBL/GenBank/DDBJ whole genome shotgun (WGS) entry which is preliminary data.</text>
</comment>
<proteinExistence type="predicted"/>
<reference evidence="2 3" key="1">
    <citation type="submission" date="2018-12" db="EMBL/GenBank/DDBJ databases">
        <title>Hymenobacter gummosus sp. nov., isolated from a spring.</title>
        <authorList>
            <person name="Nie L."/>
        </authorList>
    </citation>
    <scope>NUCLEOTIDE SEQUENCE [LARGE SCALE GENOMIC DNA]</scope>
    <source>
        <strain evidence="2 3">KCTC 52166</strain>
    </source>
</reference>
<keyword evidence="1" id="KW-1133">Transmembrane helix</keyword>
<keyword evidence="1" id="KW-0812">Transmembrane</keyword>
<dbReference type="EMBL" id="RXOF01000008">
    <property type="protein sequence ID" value="RTQ48916.1"/>
    <property type="molecule type" value="Genomic_DNA"/>
</dbReference>
<feature type="transmembrane region" description="Helical" evidence="1">
    <location>
        <begin position="33"/>
        <end position="51"/>
    </location>
</feature>
<evidence type="ECO:0000256" key="1">
    <source>
        <dbReference type="SAM" id="Phobius"/>
    </source>
</evidence>
<evidence type="ECO:0000313" key="3">
    <source>
        <dbReference type="Proteomes" id="UP000282184"/>
    </source>
</evidence>
<organism evidence="2 3">
    <name type="scientific">Hymenobacter gummosus</name>
    <dbReference type="NCBI Taxonomy" id="1776032"/>
    <lineage>
        <taxon>Bacteria</taxon>
        <taxon>Pseudomonadati</taxon>
        <taxon>Bacteroidota</taxon>
        <taxon>Cytophagia</taxon>
        <taxon>Cytophagales</taxon>
        <taxon>Hymenobacteraceae</taxon>
        <taxon>Hymenobacter</taxon>
    </lineage>
</organism>
<dbReference type="RefSeq" id="WP_126693992.1">
    <property type="nucleotide sequence ID" value="NZ_RXOF01000008.1"/>
</dbReference>
<protein>
    <recommendedName>
        <fullName evidence="4">Antitermination protein NusB</fullName>
    </recommendedName>
</protein>
<keyword evidence="3" id="KW-1185">Reference proteome</keyword>
<accession>A0A431U1H6</accession>
<evidence type="ECO:0008006" key="4">
    <source>
        <dbReference type="Google" id="ProtNLM"/>
    </source>
</evidence>
<dbReference type="Proteomes" id="UP000282184">
    <property type="component" value="Unassembled WGS sequence"/>
</dbReference>